<feature type="domain" description="DinB-like" evidence="1">
    <location>
        <begin position="13"/>
        <end position="136"/>
    </location>
</feature>
<dbReference type="Pfam" id="PF12867">
    <property type="entry name" value="DinB_2"/>
    <property type="match status" value="1"/>
</dbReference>
<organism evidence="2 3">
    <name type="scientific">Paenibacillus arenosi</name>
    <dbReference type="NCBI Taxonomy" id="2774142"/>
    <lineage>
        <taxon>Bacteria</taxon>
        <taxon>Bacillati</taxon>
        <taxon>Bacillota</taxon>
        <taxon>Bacilli</taxon>
        <taxon>Bacillales</taxon>
        <taxon>Paenibacillaceae</taxon>
        <taxon>Paenibacillus</taxon>
    </lineage>
</organism>
<reference evidence="2 3" key="1">
    <citation type="submission" date="2020-09" db="EMBL/GenBank/DDBJ databases">
        <title>Paenibacillus sp. CAU 1523 isolated from sand of Haeundae Beach.</title>
        <authorList>
            <person name="Kim W."/>
        </authorList>
    </citation>
    <scope>NUCLEOTIDE SEQUENCE [LARGE SCALE GENOMIC DNA]</scope>
    <source>
        <strain evidence="2 3">CAU 1523</strain>
    </source>
</reference>
<comment type="caution">
    <text evidence="2">The sequence shown here is derived from an EMBL/GenBank/DDBJ whole genome shotgun (WGS) entry which is preliminary data.</text>
</comment>
<dbReference type="Proteomes" id="UP000634529">
    <property type="component" value="Unassembled WGS sequence"/>
</dbReference>
<dbReference type="InterPro" id="IPR034660">
    <property type="entry name" value="DinB/YfiT-like"/>
</dbReference>
<evidence type="ECO:0000313" key="2">
    <source>
        <dbReference type="EMBL" id="MBD8500923.1"/>
    </source>
</evidence>
<dbReference type="Gene3D" id="1.20.120.450">
    <property type="entry name" value="dinb family like domain"/>
    <property type="match status" value="1"/>
</dbReference>
<evidence type="ECO:0000313" key="3">
    <source>
        <dbReference type="Proteomes" id="UP000634529"/>
    </source>
</evidence>
<evidence type="ECO:0000259" key="1">
    <source>
        <dbReference type="Pfam" id="PF12867"/>
    </source>
</evidence>
<gene>
    <name evidence="2" type="ORF">IFO66_21785</name>
</gene>
<keyword evidence="3" id="KW-1185">Reference proteome</keyword>
<name>A0ABR9B3I0_9BACL</name>
<dbReference type="EMBL" id="JACYTN010000031">
    <property type="protein sequence ID" value="MBD8500923.1"/>
    <property type="molecule type" value="Genomic_DNA"/>
</dbReference>
<accession>A0ABR9B3I0</accession>
<sequence length="154" mass="17659">MNCTSVLHQIEVAVSTVIQICDTLTDEDLQKRPTPDKHSIGELLEHIAVICAADWRISQGATLAEMEDFYSSVSYPTLDSIKAGVLDNFAALKHNYMNLTDEQLLTETTSYWGNTYTRYEWLLEIIAHLYHHRGQLHAMLVHCYNKDPKVMLFE</sequence>
<dbReference type="InterPro" id="IPR024775">
    <property type="entry name" value="DinB-like"/>
</dbReference>
<dbReference type="RefSeq" id="WP_192027140.1">
    <property type="nucleotide sequence ID" value="NZ_JACYTN010000031.1"/>
</dbReference>
<proteinExistence type="predicted"/>
<dbReference type="SUPFAM" id="SSF109854">
    <property type="entry name" value="DinB/YfiT-like putative metalloenzymes"/>
    <property type="match status" value="1"/>
</dbReference>
<protein>
    <submittedName>
        <fullName evidence="2">DinB family protein</fullName>
    </submittedName>
</protein>